<dbReference type="InterPro" id="IPR036680">
    <property type="entry name" value="SPOR-like_sf"/>
</dbReference>
<feature type="domain" description="SPOR" evidence="2">
    <location>
        <begin position="250"/>
        <end position="324"/>
    </location>
</feature>
<proteinExistence type="predicted"/>
<dbReference type="RefSeq" id="WP_379735439.1">
    <property type="nucleotide sequence ID" value="NZ_JBHRVV010000001.1"/>
</dbReference>
<feature type="region of interest" description="Disordered" evidence="1">
    <location>
        <begin position="1"/>
        <end position="63"/>
    </location>
</feature>
<dbReference type="Gene3D" id="3.30.70.1070">
    <property type="entry name" value="Sporulation related repeat"/>
    <property type="match status" value="1"/>
</dbReference>
<gene>
    <name evidence="3" type="ORF">ACFOPH_11930</name>
</gene>
<keyword evidence="4" id="KW-1185">Reference proteome</keyword>
<dbReference type="Pfam" id="PF05036">
    <property type="entry name" value="SPOR"/>
    <property type="match status" value="1"/>
</dbReference>
<feature type="compositionally biased region" description="Basic and acidic residues" evidence="1">
    <location>
        <begin position="21"/>
        <end position="33"/>
    </location>
</feature>
<reference evidence="4" key="1">
    <citation type="journal article" date="2019" name="Int. J. Syst. Evol. Microbiol.">
        <title>The Global Catalogue of Microorganisms (GCM) 10K type strain sequencing project: providing services to taxonomists for standard genome sequencing and annotation.</title>
        <authorList>
            <consortium name="The Broad Institute Genomics Platform"/>
            <consortium name="The Broad Institute Genome Sequencing Center for Infectious Disease"/>
            <person name="Wu L."/>
            <person name="Ma J."/>
        </authorList>
    </citation>
    <scope>NUCLEOTIDE SEQUENCE [LARGE SCALE GENOMIC DNA]</scope>
    <source>
        <strain evidence="4">CCM 7480</strain>
    </source>
</reference>
<feature type="compositionally biased region" description="Low complexity" evidence="1">
    <location>
        <begin position="38"/>
        <end position="48"/>
    </location>
</feature>
<dbReference type="Proteomes" id="UP001595665">
    <property type="component" value="Unassembled WGS sequence"/>
</dbReference>
<feature type="compositionally biased region" description="Pro residues" evidence="1">
    <location>
        <begin position="134"/>
        <end position="146"/>
    </location>
</feature>
<comment type="caution">
    <text evidence="3">The sequence shown here is derived from an EMBL/GenBank/DDBJ whole genome shotgun (WGS) entry which is preliminary data.</text>
</comment>
<dbReference type="InterPro" id="IPR052521">
    <property type="entry name" value="Cell_div_SPOR-domain"/>
</dbReference>
<dbReference type="PROSITE" id="PS51724">
    <property type="entry name" value="SPOR"/>
    <property type="match status" value="1"/>
</dbReference>
<evidence type="ECO:0000256" key="1">
    <source>
        <dbReference type="SAM" id="MobiDB-lite"/>
    </source>
</evidence>
<accession>A0ABV7PMI7</accession>
<dbReference type="PANTHER" id="PTHR38687:SF1">
    <property type="entry name" value="CELL DIVISION PROTEIN DEDD"/>
    <property type="match status" value="1"/>
</dbReference>
<dbReference type="InterPro" id="IPR007730">
    <property type="entry name" value="SPOR-like_dom"/>
</dbReference>
<name>A0ABV7PMI7_9BURK</name>
<evidence type="ECO:0000313" key="4">
    <source>
        <dbReference type="Proteomes" id="UP001595665"/>
    </source>
</evidence>
<evidence type="ECO:0000313" key="3">
    <source>
        <dbReference type="EMBL" id="MFC3458947.1"/>
    </source>
</evidence>
<feature type="compositionally biased region" description="Polar residues" evidence="1">
    <location>
        <begin position="7"/>
        <end position="20"/>
    </location>
</feature>
<dbReference type="PANTHER" id="PTHR38687">
    <property type="entry name" value="CELL DIVISION PROTEIN DEDD-RELATED"/>
    <property type="match status" value="1"/>
</dbReference>
<protein>
    <submittedName>
        <fullName evidence="3">SPOR domain-containing protein</fullName>
    </submittedName>
</protein>
<evidence type="ECO:0000259" key="2">
    <source>
        <dbReference type="PROSITE" id="PS51724"/>
    </source>
</evidence>
<dbReference type="SUPFAM" id="SSF110997">
    <property type="entry name" value="Sporulation related repeat"/>
    <property type="match status" value="1"/>
</dbReference>
<sequence>MGLFSIFSKNKQESSAQDSGRFSRDDDNLAERARAKRAAYAGEAAAASRRSRSGGDPMLPEKKRARRRLVGAIALALAAAVGLPMLLDSEPRPLVGDIAIQIPAKDKAPALPVPSDPVPAAESVDQGEEIVEAPPAPAPAALPPPVKTVEVAKADPREPVRIEPEPKPEPKKPEPKKPEPKPAEHKSEPKKPEPKVAEKPVEKPAPKKAEDKPLPARAKDEDAARALALLEGKSAAKPAEKPAEKWANKPEAAQRFVVQVAALASQEKVEELQARLRAAGVSAHTRKSGELIRVQVGPFGSREEAEKARAKLGAQGFSGFLVPV</sequence>
<feature type="region of interest" description="Disordered" evidence="1">
    <location>
        <begin position="105"/>
        <end position="225"/>
    </location>
</feature>
<organism evidence="3 4">
    <name type="scientific">Massilia haematophila</name>
    <dbReference type="NCBI Taxonomy" id="457923"/>
    <lineage>
        <taxon>Bacteria</taxon>
        <taxon>Pseudomonadati</taxon>
        <taxon>Pseudomonadota</taxon>
        <taxon>Betaproteobacteria</taxon>
        <taxon>Burkholderiales</taxon>
        <taxon>Oxalobacteraceae</taxon>
        <taxon>Telluria group</taxon>
        <taxon>Massilia</taxon>
    </lineage>
</organism>
<dbReference type="EMBL" id="JBHRVV010000001">
    <property type="protein sequence ID" value="MFC3458947.1"/>
    <property type="molecule type" value="Genomic_DNA"/>
</dbReference>
<feature type="compositionally biased region" description="Basic and acidic residues" evidence="1">
    <location>
        <begin position="150"/>
        <end position="224"/>
    </location>
</feature>